<evidence type="ECO:0000256" key="2">
    <source>
        <dbReference type="ARBA" id="ARBA00022603"/>
    </source>
</evidence>
<evidence type="ECO:0000313" key="8">
    <source>
        <dbReference type="Proteomes" id="UP000070433"/>
    </source>
</evidence>
<gene>
    <name evidence="7" type="ORF">UC35_08155</name>
</gene>
<dbReference type="EMBL" id="CP010951">
    <property type="protein sequence ID" value="AMO22868.1"/>
    <property type="molecule type" value="Genomic_DNA"/>
</dbReference>
<dbReference type="Gene3D" id="3.40.50.150">
    <property type="entry name" value="Vaccinia Virus protein VP39"/>
    <property type="match status" value="1"/>
</dbReference>
<dbReference type="OrthoDB" id="9782855at2"/>
<dbReference type="PANTHER" id="PTHR43667:SF1">
    <property type="entry name" value="CYCLOPROPANE-FATTY-ACYL-PHOSPHOLIPID SYNTHASE"/>
    <property type="match status" value="1"/>
</dbReference>
<keyword evidence="8" id="KW-1185">Reference proteome</keyword>
<dbReference type="GO" id="GO:0008168">
    <property type="term" value="F:methyltransferase activity"/>
    <property type="evidence" value="ECO:0007669"/>
    <property type="project" value="UniProtKB-KW"/>
</dbReference>
<evidence type="ECO:0000256" key="5">
    <source>
        <dbReference type="ARBA" id="ARBA00023098"/>
    </source>
</evidence>
<dbReference type="InterPro" id="IPR029063">
    <property type="entry name" value="SAM-dependent_MTases_sf"/>
</dbReference>
<dbReference type="InterPro" id="IPR003333">
    <property type="entry name" value="CMAS"/>
</dbReference>
<dbReference type="PIRSF" id="PIRSF003085">
    <property type="entry name" value="CMAS"/>
    <property type="match status" value="1"/>
</dbReference>
<dbReference type="SUPFAM" id="SSF53335">
    <property type="entry name" value="S-adenosyl-L-methionine-dependent methyltransferases"/>
    <property type="match status" value="1"/>
</dbReference>
<proteinExistence type="inferred from homology"/>
<dbReference type="InterPro" id="IPR050723">
    <property type="entry name" value="CFA/CMAS"/>
</dbReference>
<evidence type="ECO:0000256" key="3">
    <source>
        <dbReference type="ARBA" id="ARBA00022679"/>
    </source>
</evidence>
<name>A0A127JS98_9BURK</name>
<comment type="similarity">
    <text evidence="1">Belongs to the CFA/CMAS family.</text>
</comment>
<dbReference type="RefSeq" id="WP_082792937.1">
    <property type="nucleotide sequence ID" value="NZ_CP010951.1"/>
</dbReference>
<evidence type="ECO:0000313" key="7">
    <source>
        <dbReference type="EMBL" id="AMO22868.1"/>
    </source>
</evidence>
<protein>
    <submittedName>
        <fullName evidence="7">Cyclopropane-fatty-acyl-phospholipid synthase</fullName>
    </submittedName>
</protein>
<dbReference type="PATRIC" id="fig|94132.3.peg.1662"/>
<sequence length="420" mass="46604">MEPLVRKIDSQLAGLSPPLAVQLPGGRRVGPASPVVELAFGDWSSLATLAGGQIGRLAEDIVEERVRLTGSMRDVMNVASQLLPGTPVASDTGWWTQMRRRAKSLAQHTPQKDAQQVQFHYDVSDDFYALWLDPRRVYSCAYFRDVEMSLAQAQEAKLDHICRKLMLRSGDKFLDIGAGWGGLLLWAAEHYGVDATGITLSKNQHAHVQRLIESKGLKGRVRMLLRDYRELEGSAVYDKIASVGMFEHVGQAYMAAYFGKIRDLLKPGGLVMNHGITAGGIDPGQLGAGMGDFIGKYIFPGGELLHISHVLRELAAAGLEMADVENLRPHYARTLWAWSDGLEERLPEAQRVLETTGSAPDAAKVLRAYRLYLAGCAMCFERNWISLHQILATWPDGHMESGRLHGAQSAYPFNREYMYR</sequence>
<evidence type="ECO:0000256" key="6">
    <source>
        <dbReference type="PIRSR" id="PIRSR003085-1"/>
    </source>
</evidence>
<dbReference type="GO" id="GO:0032259">
    <property type="term" value="P:methylation"/>
    <property type="evidence" value="ECO:0007669"/>
    <property type="project" value="UniProtKB-KW"/>
</dbReference>
<dbReference type="CDD" id="cd02440">
    <property type="entry name" value="AdoMet_MTases"/>
    <property type="match status" value="1"/>
</dbReference>
<dbReference type="Pfam" id="PF02353">
    <property type="entry name" value="CMAS"/>
    <property type="match status" value="1"/>
</dbReference>
<dbReference type="GO" id="GO:0008610">
    <property type="term" value="P:lipid biosynthetic process"/>
    <property type="evidence" value="ECO:0007669"/>
    <property type="project" value="InterPro"/>
</dbReference>
<accession>A0A127JS98</accession>
<reference evidence="7 8" key="1">
    <citation type="journal article" date="2014" name="Int. J. Syst. Evol. Microbiol.">
        <title>Ramlibacter solisilvae sp. nov., isolated from forest soil, and emended description of the genus Ramlibacter.</title>
        <authorList>
            <person name="Lee H.J."/>
            <person name="Lee S.H."/>
            <person name="Lee S.S."/>
            <person name="Lee J.S."/>
            <person name="Kim Y."/>
            <person name="Kim S.C."/>
            <person name="Jeon C.O."/>
        </authorList>
    </citation>
    <scope>NUCLEOTIDE SEQUENCE [LARGE SCALE GENOMIC DNA]</scope>
    <source>
        <strain evidence="7 8">5-10</strain>
    </source>
</reference>
<organism evidence="7 8">
    <name type="scientific">Ramlibacter tataouinensis</name>
    <dbReference type="NCBI Taxonomy" id="94132"/>
    <lineage>
        <taxon>Bacteria</taxon>
        <taxon>Pseudomonadati</taxon>
        <taxon>Pseudomonadota</taxon>
        <taxon>Betaproteobacteria</taxon>
        <taxon>Burkholderiales</taxon>
        <taxon>Comamonadaceae</taxon>
        <taxon>Ramlibacter</taxon>
    </lineage>
</organism>
<keyword evidence="5" id="KW-0443">Lipid metabolism</keyword>
<dbReference type="AlphaFoldDB" id="A0A127JS98"/>
<feature type="active site" evidence="6">
    <location>
        <position position="376"/>
    </location>
</feature>
<keyword evidence="4" id="KW-0949">S-adenosyl-L-methionine</keyword>
<evidence type="ECO:0000256" key="4">
    <source>
        <dbReference type="ARBA" id="ARBA00022691"/>
    </source>
</evidence>
<dbReference type="PANTHER" id="PTHR43667">
    <property type="entry name" value="CYCLOPROPANE-FATTY-ACYL-PHOSPHOLIPID SYNTHASE"/>
    <property type="match status" value="1"/>
</dbReference>
<keyword evidence="2" id="KW-0489">Methyltransferase</keyword>
<evidence type="ECO:0000256" key="1">
    <source>
        <dbReference type="ARBA" id="ARBA00010815"/>
    </source>
</evidence>
<dbReference type="Proteomes" id="UP000070433">
    <property type="component" value="Chromosome"/>
</dbReference>
<keyword evidence="3" id="KW-0808">Transferase</keyword>